<feature type="signal peptide" evidence="2">
    <location>
        <begin position="1"/>
        <end position="23"/>
    </location>
</feature>
<accession>A0A7J6RIN2</accession>
<proteinExistence type="predicted"/>
<dbReference type="EMBL" id="JABANM010022064">
    <property type="protein sequence ID" value="KAF4720181.1"/>
    <property type="molecule type" value="Genomic_DNA"/>
</dbReference>
<evidence type="ECO:0000256" key="1">
    <source>
        <dbReference type="SAM" id="MobiDB-lite"/>
    </source>
</evidence>
<keyword evidence="2" id="KW-0732">Signal</keyword>
<gene>
    <name evidence="3" type="ORF">FOZ62_023621</name>
</gene>
<reference evidence="3 4" key="1">
    <citation type="submission" date="2020-04" db="EMBL/GenBank/DDBJ databases">
        <title>Perkinsus olseni comparative genomics.</title>
        <authorList>
            <person name="Bogema D.R."/>
        </authorList>
    </citation>
    <scope>NUCLEOTIDE SEQUENCE [LARGE SCALE GENOMIC DNA]</scope>
    <source>
        <strain evidence="3">ATCC PRA-205</strain>
    </source>
</reference>
<feature type="region of interest" description="Disordered" evidence="1">
    <location>
        <begin position="83"/>
        <end position="108"/>
    </location>
</feature>
<organism evidence="3 4">
    <name type="scientific">Perkinsus olseni</name>
    <name type="common">Perkinsus atlanticus</name>
    <dbReference type="NCBI Taxonomy" id="32597"/>
    <lineage>
        <taxon>Eukaryota</taxon>
        <taxon>Sar</taxon>
        <taxon>Alveolata</taxon>
        <taxon>Perkinsozoa</taxon>
        <taxon>Perkinsea</taxon>
        <taxon>Perkinsida</taxon>
        <taxon>Perkinsidae</taxon>
        <taxon>Perkinsus</taxon>
    </lineage>
</organism>
<name>A0A7J6RIN2_PEROL</name>
<dbReference type="AlphaFoldDB" id="A0A7J6RIN2"/>
<evidence type="ECO:0000256" key="2">
    <source>
        <dbReference type="SAM" id="SignalP"/>
    </source>
</evidence>
<sequence length="108" mass="10668">MAFCFRFFYAALMALVVYQVGGAESGQHAWDDYCARAARVTGSKCNLAVGFCEGSSVPCGGADVPPSSTTVGPALLSLTTGAAASTSGGTTASSPFTGPSSTAVPSSS</sequence>
<evidence type="ECO:0000313" key="4">
    <source>
        <dbReference type="Proteomes" id="UP000574390"/>
    </source>
</evidence>
<dbReference type="Proteomes" id="UP000574390">
    <property type="component" value="Unassembled WGS sequence"/>
</dbReference>
<comment type="caution">
    <text evidence="3">The sequence shown here is derived from an EMBL/GenBank/DDBJ whole genome shotgun (WGS) entry which is preliminary data.</text>
</comment>
<evidence type="ECO:0000313" key="3">
    <source>
        <dbReference type="EMBL" id="KAF4720181.1"/>
    </source>
</evidence>
<feature type="non-terminal residue" evidence="3">
    <location>
        <position position="108"/>
    </location>
</feature>
<feature type="chain" id="PRO_5029867142" evidence="2">
    <location>
        <begin position="24"/>
        <end position="108"/>
    </location>
</feature>
<protein>
    <submittedName>
        <fullName evidence="3">Uncharacterized protein</fullName>
    </submittedName>
</protein>